<keyword evidence="2" id="KW-0812">Transmembrane</keyword>
<protein>
    <submittedName>
        <fullName evidence="3">Uncharacterized protein</fullName>
    </submittedName>
</protein>
<dbReference type="Proteomes" id="UP000016931">
    <property type="component" value="Unassembled WGS sequence"/>
</dbReference>
<organism evidence="3 4">
    <name type="scientific">Sphaerulina musiva (strain SO2202)</name>
    <name type="common">Poplar stem canker fungus</name>
    <name type="synonym">Septoria musiva</name>
    <dbReference type="NCBI Taxonomy" id="692275"/>
    <lineage>
        <taxon>Eukaryota</taxon>
        <taxon>Fungi</taxon>
        <taxon>Dikarya</taxon>
        <taxon>Ascomycota</taxon>
        <taxon>Pezizomycotina</taxon>
        <taxon>Dothideomycetes</taxon>
        <taxon>Dothideomycetidae</taxon>
        <taxon>Mycosphaerellales</taxon>
        <taxon>Mycosphaerellaceae</taxon>
        <taxon>Sphaerulina</taxon>
    </lineage>
</organism>
<sequence>MSSRHRTRYRRGGCFGTRTRLAALSSSASFYIHIYIYLTEAKPWPSSADMVHIKALMVSTVLSGMTSAGLAPSTYANATTSSASVEHAALNPLDRQLIPFIPKFFSRPGRTSSSSVENIHAASPDYRSDTSAVYPYTTSISISESRGHKTRSRRTNQHTRRNRPDQIAHHRPAPTSHEVSISWSTVRNGATPSPSDFPTQKHNSISSPDVRSSPPHTTISYYPIRTTLPPGQTPSLEAAAAQRSGNSCTTLCTSPRCERTQ</sequence>
<evidence type="ECO:0000313" key="4">
    <source>
        <dbReference type="Proteomes" id="UP000016931"/>
    </source>
</evidence>
<evidence type="ECO:0000313" key="3">
    <source>
        <dbReference type="EMBL" id="EMF13596.1"/>
    </source>
</evidence>
<dbReference type="RefSeq" id="XP_016761717.1">
    <property type="nucleotide sequence ID" value="XM_016907646.1"/>
</dbReference>
<dbReference type="HOGENOM" id="CLU_1066234_0_0_1"/>
<keyword evidence="2" id="KW-0472">Membrane</keyword>
<dbReference type="EMBL" id="KB456263">
    <property type="protein sequence ID" value="EMF13596.1"/>
    <property type="molecule type" value="Genomic_DNA"/>
</dbReference>
<feature type="compositionally biased region" description="Polar residues" evidence="1">
    <location>
        <begin position="243"/>
        <end position="253"/>
    </location>
</feature>
<accession>M3BZV8</accession>
<keyword evidence="4" id="KW-1185">Reference proteome</keyword>
<gene>
    <name evidence="3" type="ORF">SEPMUDRAFT_155859</name>
</gene>
<feature type="compositionally biased region" description="Basic residues" evidence="1">
    <location>
        <begin position="148"/>
        <end position="161"/>
    </location>
</feature>
<reference evidence="3 4" key="1">
    <citation type="journal article" date="2012" name="PLoS Pathog.">
        <title>Diverse lifestyles and strategies of plant pathogenesis encoded in the genomes of eighteen Dothideomycetes fungi.</title>
        <authorList>
            <person name="Ohm R.A."/>
            <person name="Feau N."/>
            <person name="Henrissat B."/>
            <person name="Schoch C.L."/>
            <person name="Horwitz B.A."/>
            <person name="Barry K.W."/>
            <person name="Condon B.J."/>
            <person name="Copeland A.C."/>
            <person name="Dhillon B."/>
            <person name="Glaser F."/>
            <person name="Hesse C.N."/>
            <person name="Kosti I."/>
            <person name="LaButti K."/>
            <person name="Lindquist E.A."/>
            <person name="Lucas S."/>
            <person name="Salamov A.A."/>
            <person name="Bradshaw R.E."/>
            <person name="Ciuffetti L."/>
            <person name="Hamelin R.C."/>
            <person name="Kema G.H.J."/>
            <person name="Lawrence C."/>
            <person name="Scott J.A."/>
            <person name="Spatafora J.W."/>
            <person name="Turgeon B.G."/>
            <person name="de Wit P.J.G.M."/>
            <person name="Zhong S."/>
            <person name="Goodwin S.B."/>
            <person name="Grigoriev I.V."/>
        </authorList>
    </citation>
    <scope>NUCLEOTIDE SEQUENCE [LARGE SCALE GENOMIC DNA]</scope>
    <source>
        <strain evidence="3 4">SO2202</strain>
    </source>
</reference>
<feature type="transmembrane region" description="Helical" evidence="2">
    <location>
        <begin position="21"/>
        <end position="38"/>
    </location>
</feature>
<dbReference type="GeneID" id="27904783"/>
<feature type="region of interest" description="Disordered" evidence="1">
    <location>
        <begin position="139"/>
        <end position="261"/>
    </location>
</feature>
<proteinExistence type="predicted"/>
<name>M3BZV8_SPHMS</name>
<keyword evidence="2" id="KW-1133">Transmembrane helix</keyword>
<feature type="compositionally biased region" description="Polar residues" evidence="1">
    <location>
        <begin position="177"/>
        <end position="220"/>
    </location>
</feature>
<evidence type="ECO:0000256" key="2">
    <source>
        <dbReference type="SAM" id="Phobius"/>
    </source>
</evidence>
<evidence type="ECO:0000256" key="1">
    <source>
        <dbReference type="SAM" id="MobiDB-lite"/>
    </source>
</evidence>
<dbReference type="AlphaFoldDB" id="M3BZV8"/>